<reference evidence="2 3" key="1">
    <citation type="journal article" date="2016" name="Genome Biol. Evol.">
        <title>Gene Family Evolution Reflects Adaptation to Soil Environmental Stressors in the Genome of the Collembolan Orchesella cincta.</title>
        <authorList>
            <person name="Faddeeva-Vakhrusheva A."/>
            <person name="Derks M.F."/>
            <person name="Anvar S.Y."/>
            <person name="Agamennone V."/>
            <person name="Suring W."/>
            <person name="Smit S."/>
            <person name="van Straalen N.M."/>
            <person name="Roelofs D."/>
        </authorList>
    </citation>
    <scope>NUCLEOTIDE SEQUENCE [LARGE SCALE GENOMIC DNA]</scope>
    <source>
        <tissue evidence="2">Mixed pool</tissue>
    </source>
</reference>
<keyword evidence="3" id="KW-1185">Reference proteome</keyword>
<accession>A0A1D2M866</accession>
<comment type="caution">
    <text evidence="2">The sequence shown here is derived from an EMBL/GenBank/DDBJ whole genome shotgun (WGS) entry which is preliminary data.</text>
</comment>
<dbReference type="AlphaFoldDB" id="A0A1D2M866"/>
<gene>
    <name evidence="2" type="ORF">Ocin01_17506</name>
</gene>
<name>A0A1D2M866_ORCCI</name>
<dbReference type="EMBL" id="LJIJ01002838">
    <property type="protein sequence ID" value="ODM89176.1"/>
    <property type="molecule type" value="Genomic_DNA"/>
</dbReference>
<proteinExistence type="predicted"/>
<evidence type="ECO:0000313" key="3">
    <source>
        <dbReference type="Proteomes" id="UP000094527"/>
    </source>
</evidence>
<evidence type="ECO:0000256" key="1">
    <source>
        <dbReference type="SAM" id="MobiDB-lite"/>
    </source>
</evidence>
<feature type="region of interest" description="Disordered" evidence="1">
    <location>
        <begin position="1"/>
        <end position="53"/>
    </location>
</feature>
<protein>
    <submittedName>
        <fullName evidence="2">Uncharacterized protein</fullName>
    </submittedName>
</protein>
<sequence>MRLVGPMGGPGSSTRSTTTRPEPASETPEQPGQETPEVPAVPETEESAAPAQA</sequence>
<feature type="compositionally biased region" description="Low complexity" evidence="1">
    <location>
        <begin position="12"/>
        <end position="53"/>
    </location>
</feature>
<feature type="compositionally biased region" description="Gly residues" evidence="1">
    <location>
        <begin position="1"/>
        <end position="11"/>
    </location>
</feature>
<dbReference type="Proteomes" id="UP000094527">
    <property type="component" value="Unassembled WGS sequence"/>
</dbReference>
<evidence type="ECO:0000313" key="2">
    <source>
        <dbReference type="EMBL" id="ODM89176.1"/>
    </source>
</evidence>
<organism evidence="2 3">
    <name type="scientific">Orchesella cincta</name>
    <name type="common">Springtail</name>
    <name type="synonym">Podura cincta</name>
    <dbReference type="NCBI Taxonomy" id="48709"/>
    <lineage>
        <taxon>Eukaryota</taxon>
        <taxon>Metazoa</taxon>
        <taxon>Ecdysozoa</taxon>
        <taxon>Arthropoda</taxon>
        <taxon>Hexapoda</taxon>
        <taxon>Collembola</taxon>
        <taxon>Entomobryomorpha</taxon>
        <taxon>Entomobryoidea</taxon>
        <taxon>Orchesellidae</taxon>
        <taxon>Orchesellinae</taxon>
        <taxon>Orchesella</taxon>
    </lineage>
</organism>